<name>A0A7V6A485_9BACT</name>
<evidence type="ECO:0000256" key="6">
    <source>
        <dbReference type="SAM" id="Phobius"/>
    </source>
</evidence>
<reference evidence="7" key="1">
    <citation type="journal article" date="2020" name="mSystems">
        <title>Genome- and Community-Level Interaction Insights into Carbon Utilization and Element Cycling Functions of Hydrothermarchaeota in Hydrothermal Sediment.</title>
        <authorList>
            <person name="Zhou Z."/>
            <person name="Liu Y."/>
            <person name="Xu W."/>
            <person name="Pan J."/>
            <person name="Luo Z.H."/>
            <person name="Li M."/>
        </authorList>
    </citation>
    <scope>NUCLEOTIDE SEQUENCE [LARGE SCALE GENOMIC DNA]</scope>
    <source>
        <strain evidence="7">SpSt-767</strain>
    </source>
</reference>
<dbReference type="AlphaFoldDB" id="A0A7V6A485"/>
<keyword evidence="3 6" id="KW-1133">Transmembrane helix</keyword>
<comment type="caution">
    <text evidence="7">The sequence shown here is derived from an EMBL/GenBank/DDBJ whole genome shotgun (WGS) entry which is preliminary data.</text>
</comment>
<dbReference type="EMBL" id="DTGR01000158">
    <property type="protein sequence ID" value="HHS29967.1"/>
    <property type="molecule type" value="Genomic_DNA"/>
</dbReference>
<sequence>MNLLDLGIIAILILVTLRGYFRGLFQELAVLAGLVGGLVVASHTYLAMAALILPFINNIYWAQGIAFVAVLVAVYWGVRLLAHIMQRLLYHLYLDVLDRLLGAVLAFIKGCLIIGLALLLLGVVLPKNSNLIKESRAHPLLVQLTKRTLNLLPADFKQRARDFLRSVPVPGEKRQSGEEESFSAGAWRLSPESGLQQQSRPATSP</sequence>
<evidence type="ECO:0000256" key="5">
    <source>
        <dbReference type="SAM" id="MobiDB-lite"/>
    </source>
</evidence>
<evidence type="ECO:0000256" key="1">
    <source>
        <dbReference type="ARBA" id="ARBA00004141"/>
    </source>
</evidence>
<dbReference type="InterPro" id="IPR003825">
    <property type="entry name" value="Colicin-V_CvpA"/>
</dbReference>
<evidence type="ECO:0000256" key="3">
    <source>
        <dbReference type="ARBA" id="ARBA00022989"/>
    </source>
</evidence>
<accession>A0A7V6A485</accession>
<feature type="compositionally biased region" description="Polar residues" evidence="5">
    <location>
        <begin position="193"/>
        <end position="205"/>
    </location>
</feature>
<comment type="subcellular location">
    <subcellularLocation>
        <location evidence="1">Membrane</location>
        <topology evidence="1">Multi-pass membrane protein</topology>
    </subcellularLocation>
</comment>
<gene>
    <name evidence="7" type="ORF">ENV52_09750</name>
</gene>
<dbReference type="Pfam" id="PF02674">
    <property type="entry name" value="Colicin_V"/>
    <property type="match status" value="1"/>
</dbReference>
<evidence type="ECO:0000256" key="4">
    <source>
        <dbReference type="ARBA" id="ARBA00023136"/>
    </source>
</evidence>
<feature type="transmembrane region" description="Helical" evidence="6">
    <location>
        <begin position="28"/>
        <end position="53"/>
    </location>
</feature>
<keyword evidence="2 6" id="KW-0812">Transmembrane</keyword>
<feature type="transmembrane region" description="Helical" evidence="6">
    <location>
        <begin position="59"/>
        <end position="78"/>
    </location>
</feature>
<evidence type="ECO:0000256" key="2">
    <source>
        <dbReference type="ARBA" id="ARBA00022692"/>
    </source>
</evidence>
<feature type="transmembrane region" description="Helical" evidence="6">
    <location>
        <begin position="99"/>
        <end position="125"/>
    </location>
</feature>
<feature type="transmembrane region" description="Helical" evidence="6">
    <location>
        <begin position="6"/>
        <end position="21"/>
    </location>
</feature>
<dbReference type="GO" id="GO:0009403">
    <property type="term" value="P:toxin biosynthetic process"/>
    <property type="evidence" value="ECO:0007669"/>
    <property type="project" value="InterPro"/>
</dbReference>
<keyword evidence="4 6" id="KW-0472">Membrane</keyword>
<evidence type="ECO:0000313" key="7">
    <source>
        <dbReference type="EMBL" id="HHS29967.1"/>
    </source>
</evidence>
<dbReference type="GO" id="GO:0016020">
    <property type="term" value="C:membrane"/>
    <property type="evidence" value="ECO:0007669"/>
    <property type="project" value="UniProtKB-SubCell"/>
</dbReference>
<dbReference type="PANTHER" id="PTHR37306">
    <property type="entry name" value="COLICIN V PRODUCTION PROTEIN"/>
    <property type="match status" value="1"/>
</dbReference>
<protein>
    <submittedName>
        <fullName evidence="7">CvpA family protein</fullName>
    </submittedName>
</protein>
<dbReference type="PANTHER" id="PTHR37306:SF1">
    <property type="entry name" value="COLICIN V PRODUCTION PROTEIN"/>
    <property type="match status" value="1"/>
</dbReference>
<feature type="region of interest" description="Disordered" evidence="5">
    <location>
        <begin position="167"/>
        <end position="205"/>
    </location>
</feature>
<proteinExistence type="predicted"/>
<organism evidence="7">
    <name type="scientific">Desulfobacca acetoxidans</name>
    <dbReference type="NCBI Taxonomy" id="60893"/>
    <lineage>
        <taxon>Bacteria</taxon>
        <taxon>Pseudomonadati</taxon>
        <taxon>Thermodesulfobacteriota</taxon>
        <taxon>Desulfobaccia</taxon>
        <taxon>Desulfobaccales</taxon>
        <taxon>Desulfobaccaceae</taxon>
        <taxon>Desulfobacca</taxon>
    </lineage>
</organism>